<dbReference type="STRING" id="1619110.UW36_C0005G0047"/>
<comment type="caution">
    <text evidence="8">The sequence shown here is derived from an EMBL/GenBank/DDBJ whole genome shotgun (WGS) entry which is preliminary data.</text>
</comment>
<dbReference type="Gene3D" id="3.30.70.980">
    <property type="match status" value="1"/>
</dbReference>
<feature type="domain" description="TACO1/YebC-like second and third" evidence="6">
    <location>
        <begin position="81"/>
        <end position="135"/>
    </location>
</feature>
<gene>
    <name evidence="8" type="ORF">UW36_C0005G0047</name>
</gene>
<feature type="domain" description="TACO1/YebC-like N-terminal" evidence="7">
    <location>
        <begin position="5"/>
        <end position="75"/>
    </location>
</feature>
<organism evidence="8 9">
    <name type="scientific">candidate division WWE3 bacterium GW2011_GWA2_44_16</name>
    <dbReference type="NCBI Taxonomy" id="1619110"/>
    <lineage>
        <taxon>Bacteria</taxon>
        <taxon>Katanobacteria</taxon>
    </lineage>
</organism>
<evidence type="ECO:0000256" key="4">
    <source>
        <dbReference type="HAMAP-Rule" id="MF_00693"/>
    </source>
</evidence>
<dbReference type="InterPro" id="IPR029072">
    <property type="entry name" value="YebC-like"/>
</dbReference>
<dbReference type="SUPFAM" id="SSF75625">
    <property type="entry name" value="YebC-like"/>
    <property type="match status" value="1"/>
</dbReference>
<dbReference type="FunFam" id="1.10.10.200:FF:000002">
    <property type="entry name" value="Probable transcriptional regulatory protein CLM62_37755"/>
    <property type="match status" value="1"/>
</dbReference>
<dbReference type="InterPro" id="IPR017856">
    <property type="entry name" value="Integrase-like_N"/>
</dbReference>
<evidence type="ECO:0000256" key="2">
    <source>
        <dbReference type="ARBA" id="ARBA00023015"/>
    </source>
</evidence>
<dbReference type="Gene3D" id="1.10.10.200">
    <property type="match status" value="1"/>
</dbReference>
<keyword evidence="4" id="KW-0963">Cytoplasm</keyword>
<dbReference type="PANTHER" id="PTHR12532:SF0">
    <property type="entry name" value="TRANSLATIONAL ACTIVATOR OF CYTOCHROME C OXIDASE 1"/>
    <property type="match status" value="1"/>
</dbReference>
<evidence type="ECO:0000313" key="9">
    <source>
        <dbReference type="Proteomes" id="UP000034128"/>
    </source>
</evidence>
<dbReference type="InterPro" id="IPR049083">
    <property type="entry name" value="TACO1_YebC_N"/>
</dbReference>
<evidence type="ECO:0000259" key="7">
    <source>
        <dbReference type="Pfam" id="PF20772"/>
    </source>
</evidence>
<name>A0A0G1HG28_UNCKA</name>
<dbReference type="InterPro" id="IPR002876">
    <property type="entry name" value="Transcrip_reg_TACO1-like"/>
</dbReference>
<keyword evidence="4" id="KW-0238">DNA-binding</keyword>
<evidence type="ECO:0000256" key="3">
    <source>
        <dbReference type="ARBA" id="ARBA00023163"/>
    </source>
</evidence>
<keyword evidence="3 4" id="KW-0804">Transcription</keyword>
<dbReference type="InterPro" id="IPR026564">
    <property type="entry name" value="Transcrip_reg_TACO1-like_dom3"/>
</dbReference>
<dbReference type="PANTHER" id="PTHR12532">
    <property type="entry name" value="TRANSLATIONAL ACTIVATOR OF CYTOCHROME C OXIDASE 1"/>
    <property type="match status" value="1"/>
</dbReference>
<dbReference type="GO" id="GO:0005829">
    <property type="term" value="C:cytosol"/>
    <property type="evidence" value="ECO:0007669"/>
    <property type="project" value="TreeGrafter"/>
</dbReference>
<evidence type="ECO:0000259" key="6">
    <source>
        <dbReference type="Pfam" id="PF01709"/>
    </source>
</evidence>
<sequence length="185" mass="20105">MSGHSKWATIKRDKAANDSKKSQVFTKLTRAITVAAKKGSDPESNSTLRLAIDKAKEARMPRDNVERAIQKGSGGGEGAQYEEVIYEGYGPEGVAFYIHVLTDNRNRTVSEIRGLFNRYGGSLGSAGSTAYIFSDLQNPAFDIEVRDAAKAKSILALAEALEDLDDVSEVFTNVKVPDELLNSLC</sequence>
<evidence type="ECO:0000256" key="5">
    <source>
        <dbReference type="SAM" id="MobiDB-lite"/>
    </source>
</evidence>
<dbReference type="InterPro" id="IPR048300">
    <property type="entry name" value="TACO1_YebC-like_2nd/3rd_dom"/>
</dbReference>
<comment type="similarity">
    <text evidence="1 4">Belongs to the TACO1 family.</text>
</comment>
<reference evidence="8 9" key="1">
    <citation type="journal article" date="2015" name="Nature">
        <title>rRNA introns, odd ribosomes, and small enigmatic genomes across a large radiation of phyla.</title>
        <authorList>
            <person name="Brown C.T."/>
            <person name="Hug L.A."/>
            <person name="Thomas B.C."/>
            <person name="Sharon I."/>
            <person name="Castelle C.J."/>
            <person name="Singh A."/>
            <person name="Wilkins M.J."/>
            <person name="Williams K.H."/>
            <person name="Banfield J.F."/>
        </authorList>
    </citation>
    <scope>NUCLEOTIDE SEQUENCE [LARGE SCALE GENOMIC DNA]</scope>
</reference>
<proteinExistence type="inferred from homology"/>
<protein>
    <recommendedName>
        <fullName evidence="4">Probable transcriptional regulatory protein UW36_C0005G0047</fullName>
    </recommendedName>
</protein>
<dbReference type="Proteomes" id="UP000034128">
    <property type="component" value="Unassembled WGS sequence"/>
</dbReference>
<evidence type="ECO:0000256" key="1">
    <source>
        <dbReference type="ARBA" id="ARBA00008724"/>
    </source>
</evidence>
<comment type="subcellular location">
    <subcellularLocation>
        <location evidence="4">Cytoplasm</location>
    </subcellularLocation>
</comment>
<accession>A0A0G1HG28</accession>
<dbReference type="Pfam" id="PF01709">
    <property type="entry name" value="Transcrip_reg"/>
    <property type="match status" value="1"/>
</dbReference>
<dbReference type="EMBL" id="LCIA01000005">
    <property type="protein sequence ID" value="KKT45468.1"/>
    <property type="molecule type" value="Genomic_DNA"/>
</dbReference>
<dbReference type="AlphaFoldDB" id="A0A0G1HG28"/>
<dbReference type="HAMAP" id="MF_00693">
    <property type="entry name" value="Transcrip_reg_TACO1"/>
    <property type="match status" value="1"/>
</dbReference>
<dbReference type="GO" id="GO:0003677">
    <property type="term" value="F:DNA binding"/>
    <property type="evidence" value="ECO:0007669"/>
    <property type="project" value="UniProtKB-UniRule"/>
</dbReference>
<feature type="region of interest" description="Disordered" evidence="5">
    <location>
        <begin position="1"/>
        <end position="22"/>
    </location>
</feature>
<dbReference type="Pfam" id="PF20772">
    <property type="entry name" value="TACO1_YebC_N"/>
    <property type="match status" value="1"/>
</dbReference>
<keyword evidence="2 4" id="KW-0805">Transcription regulation</keyword>
<evidence type="ECO:0000313" key="8">
    <source>
        <dbReference type="EMBL" id="KKT45468.1"/>
    </source>
</evidence>
<feature type="compositionally biased region" description="Basic and acidic residues" evidence="5">
    <location>
        <begin position="10"/>
        <end position="21"/>
    </location>
</feature>
<dbReference type="GO" id="GO:0006355">
    <property type="term" value="P:regulation of DNA-templated transcription"/>
    <property type="evidence" value="ECO:0007669"/>
    <property type="project" value="UniProtKB-UniRule"/>
</dbReference>